<name>A0A261ESM6_9BIFI</name>
<keyword evidence="2" id="KW-1185">Reference proteome</keyword>
<sequence>MMKTSEQGGIDYGIQRIEDGAYLADDNADGSAPEWVYEPADATMFSTKEEALSFAALCGVADDPDEGLPTLEQAYTVTQIAWQSEEDLQPDDIDQQLSD</sequence>
<organism evidence="1 2">
    <name type="scientific">Bombiscardovia coagulans</name>
    <dbReference type="NCBI Taxonomy" id="686666"/>
    <lineage>
        <taxon>Bacteria</taxon>
        <taxon>Bacillati</taxon>
        <taxon>Actinomycetota</taxon>
        <taxon>Actinomycetes</taxon>
        <taxon>Bifidobacteriales</taxon>
        <taxon>Bifidobacteriaceae</taxon>
        <taxon>Bombiscardovia</taxon>
    </lineage>
</organism>
<protein>
    <submittedName>
        <fullName evidence="1">Uncharacterized protein</fullName>
    </submittedName>
</protein>
<dbReference type="Proteomes" id="UP000216004">
    <property type="component" value="Unassembled WGS sequence"/>
</dbReference>
<comment type="caution">
    <text evidence="1">The sequence shown here is derived from an EMBL/GenBank/DDBJ whole genome shotgun (WGS) entry which is preliminary data.</text>
</comment>
<dbReference type="OrthoDB" id="9976237at2"/>
<dbReference type="EMBL" id="MWWS01000004">
    <property type="protein sequence ID" value="OZG49862.1"/>
    <property type="molecule type" value="Genomic_DNA"/>
</dbReference>
<accession>A0A261ESM6</accession>
<dbReference type="RefSeq" id="WP_094722426.1">
    <property type="nucleotide sequence ID" value="NZ_MWWS01000004.1"/>
</dbReference>
<evidence type="ECO:0000313" key="2">
    <source>
        <dbReference type="Proteomes" id="UP000216004"/>
    </source>
</evidence>
<reference evidence="1 2" key="1">
    <citation type="journal article" date="2017" name="BMC Genomics">
        <title>Comparative genomic and phylogenomic analyses of the Bifidobacteriaceae family.</title>
        <authorList>
            <person name="Lugli G.A."/>
            <person name="Milani C."/>
            <person name="Turroni F."/>
            <person name="Duranti S."/>
            <person name="Mancabelli L."/>
            <person name="Mangifesta M."/>
            <person name="Ferrario C."/>
            <person name="Modesto M."/>
            <person name="Mattarelli P."/>
            <person name="Jiri K."/>
            <person name="van Sinderen D."/>
            <person name="Ventura M."/>
        </authorList>
    </citation>
    <scope>NUCLEOTIDE SEQUENCE [LARGE SCALE GENOMIC DNA]</scope>
    <source>
        <strain evidence="1 2">DSM 22924</strain>
    </source>
</reference>
<proteinExistence type="predicted"/>
<dbReference type="AlphaFoldDB" id="A0A261ESM6"/>
<gene>
    <name evidence="1" type="ORF">BOCO_0379</name>
</gene>
<evidence type="ECO:0000313" key="1">
    <source>
        <dbReference type="EMBL" id="OZG49862.1"/>
    </source>
</evidence>